<feature type="region of interest" description="Disordered" evidence="1">
    <location>
        <begin position="61"/>
        <end position="80"/>
    </location>
</feature>
<evidence type="ECO:0000256" key="2">
    <source>
        <dbReference type="SAM" id="Phobius"/>
    </source>
</evidence>
<feature type="transmembrane region" description="Helical" evidence="2">
    <location>
        <begin position="34"/>
        <end position="54"/>
    </location>
</feature>
<sequence length="184" mass="19179">MIEGMDDDEASQAANRVGRGIAARRGNGAIMRKVLGGVAIAWVATVMTGCAILLPQPASPPPVTTGPVVQSPTHTPPTRVAPKAQRIPLRVTSGAQITSALASEGFTCDWADLTQGTLTCDDPKVMIFVDPAPELGGGLMQSTKDLYEAIFVGKGGMVFSGDNYVVGAKGEAQTAMMKITGWYD</sequence>
<keyword evidence="2" id="KW-0472">Membrane</keyword>
<protein>
    <submittedName>
        <fullName evidence="3">Uncharacterized protein</fullName>
    </submittedName>
</protein>
<keyword evidence="2" id="KW-1133">Transmembrane helix</keyword>
<evidence type="ECO:0000313" key="4">
    <source>
        <dbReference type="Proteomes" id="UP000215896"/>
    </source>
</evidence>
<dbReference type="EMBL" id="NMVO01000017">
    <property type="protein sequence ID" value="OYO09729.1"/>
    <property type="molecule type" value="Genomic_DNA"/>
</dbReference>
<proteinExistence type="predicted"/>
<evidence type="ECO:0000313" key="3">
    <source>
        <dbReference type="EMBL" id="OYO09729.1"/>
    </source>
</evidence>
<accession>A0A255G1C4</accession>
<evidence type="ECO:0000256" key="1">
    <source>
        <dbReference type="SAM" id="MobiDB-lite"/>
    </source>
</evidence>
<reference evidence="3 4" key="1">
    <citation type="submission" date="2017-07" db="EMBL/GenBank/DDBJ databases">
        <title>Draft whole genome sequences of clinical Proprionibacteriaceae strains.</title>
        <authorList>
            <person name="Bernier A.-M."/>
            <person name="Bernard K."/>
            <person name="Domingo M.-C."/>
        </authorList>
    </citation>
    <scope>NUCLEOTIDE SEQUENCE [LARGE SCALE GENOMIC DNA]</scope>
    <source>
        <strain evidence="3 4">NML 030167</strain>
    </source>
</reference>
<gene>
    <name evidence="3" type="ORF">CGZ94_18960</name>
</gene>
<dbReference type="AlphaFoldDB" id="A0A255G1C4"/>
<organism evidence="3 4">
    <name type="scientific">Enemella evansiae</name>
    <dbReference type="NCBI Taxonomy" id="2016499"/>
    <lineage>
        <taxon>Bacteria</taxon>
        <taxon>Bacillati</taxon>
        <taxon>Actinomycetota</taxon>
        <taxon>Actinomycetes</taxon>
        <taxon>Propionibacteriales</taxon>
        <taxon>Propionibacteriaceae</taxon>
        <taxon>Enemella</taxon>
    </lineage>
</organism>
<name>A0A255G1C4_9ACTN</name>
<dbReference type="Proteomes" id="UP000215896">
    <property type="component" value="Unassembled WGS sequence"/>
</dbReference>
<keyword evidence="2" id="KW-0812">Transmembrane</keyword>
<keyword evidence="4" id="KW-1185">Reference proteome</keyword>
<comment type="caution">
    <text evidence="3">The sequence shown here is derived from an EMBL/GenBank/DDBJ whole genome shotgun (WGS) entry which is preliminary data.</text>
</comment>